<comment type="cofactor">
    <cofactor evidence="4">
        <name>Mn(2+)</name>
        <dbReference type="ChEBI" id="CHEBI:29035"/>
    </cofactor>
    <text evidence="4">Binds 2 manganese ions per subunit.</text>
</comment>
<feature type="binding site" evidence="4">
    <location>
        <position position="140"/>
    </location>
    <ligand>
        <name>Mn(2+)</name>
        <dbReference type="ChEBI" id="CHEBI:29035"/>
        <label>1</label>
    </ligand>
</feature>
<keyword evidence="4" id="KW-0464">Manganese</keyword>
<reference evidence="6 7" key="1">
    <citation type="submission" date="2024-02" db="EMBL/GenBank/DDBJ databases">
        <title>A novel Wenzhouxiangellaceae bacterium, isolated from coastal sediments.</title>
        <authorList>
            <person name="Du Z.-J."/>
            <person name="Ye Y.-Q."/>
            <person name="Zhang X.-Y."/>
        </authorList>
    </citation>
    <scope>NUCLEOTIDE SEQUENCE [LARGE SCALE GENOMIC DNA]</scope>
    <source>
        <strain evidence="6 7">CH-27</strain>
    </source>
</reference>
<proteinExistence type="inferred from homology"/>
<dbReference type="InterPro" id="IPR023696">
    <property type="entry name" value="Ureohydrolase_dom_sf"/>
</dbReference>
<dbReference type="GO" id="GO:0046872">
    <property type="term" value="F:metal ion binding"/>
    <property type="evidence" value="ECO:0007669"/>
    <property type="project" value="UniProtKB-KW"/>
</dbReference>
<dbReference type="GO" id="GO:0008783">
    <property type="term" value="F:agmatinase activity"/>
    <property type="evidence" value="ECO:0007669"/>
    <property type="project" value="UniProtKB-EC"/>
</dbReference>
<feature type="binding site" evidence="4">
    <location>
        <position position="142"/>
    </location>
    <ligand>
        <name>Mn(2+)</name>
        <dbReference type="ChEBI" id="CHEBI:29035"/>
        <label>1</label>
    </ligand>
</feature>
<evidence type="ECO:0000256" key="1">
    <source>
        <dbReference type="ARBA" id="ARBA00009227"/>
    </source>
</evidence>
<name>A0AAW9RFX4_9GAMM</name>
<evidence type="ECO:0000256" key="3">
    <source>
        <dbReference type="ARBA" id="ARBA00022801"/>
    </source>
</evidence>
<comment type="similarity">
    <text evidence="1">Belongs to the arginase family. Agmatinase subfamily.</text>
</comment>
<dbReference type="EMBL" id="JAZHOG010000003">
    <property type="protein sequence ID" value="MEJ8567305.1"/>
    <property type="molecule type" value="Genomic_DNA"/>
</dbReference>
<dbReference type="RefSeq" id="WP_354694618.1">
    <property type="nucleotide sequence ID" value="NZ_JAZHOG010000003.1"/>
</dbReference>
<feature type="binding site" evidence="4">
    <location>
        <position position="117"/>
    </location>
    <ligand>
        <name>Mn(2+)</name>
        <dbReference type="ChEBI" id="CHEBI:29035"/>
        <label>1</label>
    </ligand>
</feature>
<dbReference type="NCBIfam" id="NF002564">
    <property type="entry name" value="PRK02190.1"/>
    <property type="match status" value="1"/>
</dbReference>
<dbReference type="InterPro" id="IPR006035">
    <property type="entry name" value="Ureohydrolase"/>
</dbReference>
<keyword evidence="7" id="KW-1185">Reference proteome</keyword>
<dbReference type="PROSITE" id="PS01053">
    <property type="entry name" value="ARGINASE_1"/>
    <property type="match status" value="1"/>
</dbReference>
<dbReference type="InterPro" id="IPR020855">
    <property type="entry name" value="Ureohydrolase_Mn_BS"/>
</dbReference>
<dbReference type="GO" id="GO:0033389">
    <property type="term" value="P:putrescine biosynthetic process from arginine, via agmatine"/>
    <property type="evidence" value="ECO:0007669"/>
    <property type="project" value="TreeGrafter"/>
</dbReference>
<sequence length="296" mass="32177">MSVAIYRNPFTFLEVPWYRDCPEADVVITGIPFDMATSGRAGTRSGPGAIRQASANLVWDQPRYPWDFELSDRLRIADAGDVDFPYGEPQAATDAIQAHTRSLLEAGRTVLGFGGDHYVTLPLLREHARTHGPLALLHFDAHTDTDSEGTAFDHGAMFHHAVEEGLLLPEQSVQVGIRTTFSRAAHPFEVLDAAWVNEHSADEVSRRVREILGDRPVYLTFDIDCLDPAYAPGTGTPVAGGLSSDLALRIIRGLVGVDIRGMDVVEVSPAYDHAELTSLAAATLALEMLYTRAAGV</sequence>
<evidence type="ECO:0000256" key="5">
    <source>
        <dbReference type="RuleBase" id="RU003684"/>
    </source>
</evidence>
<feature type="binding site" evidence="4">
    <location>
        <position position="224"/>
    </location>
    <ligand>
        <name>Mn(2+)</name>
        <dbReference type="ChEBI" id="CHEBI:29035"/>
        <label>1</label>
    </ligand>
</feature>
<feature type="binding site" evidence="4">
    <location>
        <position position="144"/>
    </location>
    <ligand>
        <name>Mn(2+)</name>
        <dbReference type="ChEBI" id="CHEBI:29035"/>
        <label>1</label>
    </ligand>
</feature>
<evidence type="ECO:0000256" key="2">
    <source>
        <dbReference type="ARBA" id="ARBA00022723"/>
    </source>
</evidence>
<dbReference type="PANTHER" id="PTHR11358:SF26">
    <property type="entry name" value="GUANIDINO ACID HYDROLASE, MITOCHONDRIAL"/>
    <property type="match status" value="1"/>
</dbReference>
<feature type="binding site" evidence="4">
    <location>
        <position position="222"/>
    </location>
    <ligand>
        <name>Mn(2+)</name>
        <dbReference type="ChEBI" id="CHEBI:29035"/>
        <label>1</label>
    </ligand>
</feature>
<keyword evidence="2 4" id="KW-0479">Metal-binding</keyword>
<comment type="caution">
    <text evidence="6">The sequence shown here is derived from an EMBL/GenBank/DDBJ whole genome shotgun (WGS) entry which is preliminary data.</text>
</comment>
<organism evidence="6 7">
    <name type="scientific">Elongatibacter sediminis</name>
    <dbReference type="NCBI Taxonomy" id="3119006"/>
    <lineage>
        <taxon>Bacteria</taxon>
        <taxon>Pseudomonadati</taxon>
        <taxon>Pseudomonadota</taxon>
        <taxon>Gammaproteobacteria</taxon>
        <taxon>Chromatiales</taxon>
        <taxon>Wenzhouxiangellaceae</taxon>
        <taxon>Elongatibacter</taxon>
    </lineage>
</organism>
<dbReference type="NCBIfam" id="TIGR01230">
    <property type="entry name" value="agmatinase"/>
    <property type="match status" value="1"/>
</dbReference>
<evidence type="ECO:0000256" key="4">
    <source>
        <dbReference type="PIRSR" id="PIRSR036979-1"/>
    </source>
</evidence>
<dbReference type="CDD" id="cd11592">
    <property type="entry name" value="Agmatinase_PAH"/>
    <property type="match status" value="1"/>
</dbReference>
<dbReference type="AlphaFoldDB" id="A0AAW9RFX4"/>
<dbReference type="SUPFAM" id="SSF52768">
    <property type="entry name" value="Arginase/deacetylase"/>
    <property type="match status" value="1"/>
</dbReference>
<dbReference type="Pfam" id="PF00491">
    <property type="entry name" value="Arginase"/>
    <property type="match status" value="1"/>
</dbReference>
<dbReference type="PROSITE" id="PS51409">
    <property type="entry name" value="ARGINASE_2"/>
    <property type="match status" value="1"/>
</dbReference>
<dbReference type="EC" id="3.5.3.11" evidence="6"/>
<accession>A0AAW9RFX4</accession>
<dbReference type="Gene3D" id="3.40.800.10">
    <property type="entry name" value="Ureohydrolase domain"/>
    <property type="match status" value="1"/>
</dbReference>
<protein>
    <submittedName>
        <fullName evidence="6">Agmatinase</fullName>
        <ecNumber evidence="6">3.5.3.11</ecNumber>
    </submittedName>
</protein>
<evidence type="ECO:0000313" key="6">
    <source>
        <dbReference type="EMBL" id="MEJ8567305.1"/>
    </source>
</evidence>
<keyword evidence="3 5" id="KW-0378">Hydrolase</keyword>
<dbReference type="PANTHER" id="PTHR11358">
    <property type="entry name" value="ARGINASE/AGMATINASE"/>
    <property type="match status" value="1"/>
</dbReference>
<evidence type="ECO:0000313" key="7">
    <source>
        <dbReference type="Proteomes" id="UP001359886"/>
    </source>
</evidence>
<dbReference type="Proteomes" id="UP001359886">
    <property type="component" value="Unassembled WGS sequence"/>
</dbReference>
<dbReference type="PIRSF" id="PIRSF036979">
    <property type="entry name" value="Arginase"/>
    <property type="match status" value="1"/>
</dbReference>
<gene>
    <name evidence="6" type="primary">speB</name>
    <name evidence="6" type="ORF">V3330_06670</name>
</gene>
<dbReference type="InterPro" id="IPR005925">
    <property type="entry name" value="Agmatinase-rel"/>
</dbReference>